<feature type="coiled-coil region" evidence="1">
    <location>
        <begin position="14"/>
        <end position="51"/>
    </location>
</feature>
<evidence type="ECO:0000256" key="1">
    <source>
        <dbReference type="SAM" id="Coils"/>
    </source>
</evidence>
<keyword evidence="1" id="KW-0175">Coiled coil</keyword>
<keyword evidence="3" id="KW-1185">Reference proteome</keyword>
<protein>
    <submittedName>
        <fullName evidence="4">Golgin subfamily A member 6-like protein 22</fullName>
    </submittedName>
</protein>
<sequence length="792" mass="93212">MTSNPSTYFRLAVMTTKSQEIERARKELELLKEKERSLAAKLALLNKTEDNQNAYTEHYLTNSIMDEPIPVKNGLTHQNIFQSLLMNGDFQESNVDETSDTDEIEEKKEAVPTVFTNTKKNIDTFLNEGENSQDQKITEDSFEEDEKLEDFQFSITNNSLLNFSHSEEELYLENENDLETKSTSPVDHRNDIFQDIYEAKAREKALRIERGTFVESDQSSSETESEKETQIEDSRDRIVREIEEEKLRELELQAKYKGRGILLNRTLEEPEKTQLKENIETRQLISIEINDFKQREEELRTQWSKLNRTKKRKDDDDLFINSMQLEPRHYVENGIYEEKIIMQELIKLENLLHNKSSEIEEIEEKENNSRGKIFQEIKELLYRELELKERSQGIQKKQVELQTKQKHEAEQLRQNQERQKINIEGQINNKIWQEIVELQRREENLKREFAKIQHKKLQMNNMLNGIPLLHLNDSEMRSLDVEKFNTNEKALIADRIKVRDDKVNLKNQPGRDKDVKVNPSNMDKEDQTSQSVKRPIVQVNQFGRLKDVQGKQPSEVKDGYSNKPSRAKDIQVNKISSNKLLNFEEKKKKKIILGQNSEISNNLVSQDVKLEDNIQQNEKSYTHDLSILPITTKWENKAEEERHKQLAIQREIQSKRDNKIQIMRIKAEQERLRQEEQRILDLEKQRVIKNRYLLKLKQQGLNDLWAAKKPLVTLEYNEDRNDLYLLDNTFMQIKINNPALLTLPTAASTPPTTISTPTTSTPTITTPITLTKTIMKWEKRIKKNTSKNMNFT</sequence>
<feature type="region of interest" description="Disordered" evidence="2">
    <location>
        <begin position="211"/>
        <end position="234"/>
    </location>
</feature>
<proteinExistence type="predicted"/>
<dbReference type="GeneID" id="105844009"/>
<organism evidence="3 4">
    <name type="scientific">Hydra vulgaris</name>
    <name type="common">Hydra</name>
    <name type="synonym">Hydra attenuata</name>
    <dbReference type="NCBI Taxonomy" id="6087"/>
    <lineage>
        <taxon>Eukaryota</taxon>
        <taxon>Metazoa</taxon>
        <taxon>Cnidaria</taxon>
        <taxon>Hydrozoa</taxon>
        <taxon>Hydroidolina</taxon>
        <taxon>Anthoathecata</taxon>
        <taxon>Aplanulata</taxon>
        <taxon>Hydridae</taxon>
        <taxon>Hydra</taxon>
    </lineage>
</organism>
<feature type="compositionally biased region" description="Basic and acidic residues" evidence="2">
    <location>
        <begin position="224"/>
        <end position="234"/>
    </location>
</feature>
<gene>
    <name evidence="4" type="primary">LOC105844009</name>
</gene>
<dbReference type="RefSeq" id="XP_065657841.1">
    <property type="nucleotide sequence ID" value="XM_065801769.1"/>
</dbReference>
<reference evidence="4" key="1">
    <citation type="submission" date="2025-08" db="UniProtKB">
        <authorList>
            <consortium name="RefSeq"/>
        </authorList>
    </citation>
    <scope>IDENTIFICATION</scope>
</reference>
<feature type="region of interest" description="Disordered" evidence="2">
    <location>
        <begin position="503"/>
        <end position="533"/>
    </location>
</feature>
<name>A0ABM4C897_HYDVU</name>
<accession>A0ABM4C897</accession>
<evidence type="ECO:0000256" key="2">
    <source>
        <dbReference type="SAM" id="MobiDB-lite"/>
    </source>
</evidence>
<evidence type="ECO:0000313" key="4">
    <source>
        <dbReference type="RefSeq" id="XP_065657841.1"/>
    </source>
</evidence>
<feature type="coiled-coil region" evidence="1">
    <location>
        <begin position="655"/>
        <end position="686"/>
    </location>
</feature>
<feature type="compositionally biased region" description="Basic and acidic residues" evidence="2">
    <location>
        <begin position="503"/>
        <end position="527"/>
    </location>
</feature>
<feature type="coiled-coil region" evidence="1">
    <location>
        <begin position="399"/>
        <end position="455"/>
    </location>
</feature>
<dbReference type="Proteomes" id="UP001652625">
    <property type="component" value="Chromosome 07"/>
</dbReference>
<evidence type="ECO:0000313" key="3">
    <source>
        <dbReference type="Proteomes" id="UP001652625"/>
    </source>
</evidence>